<name>A0A6A6S466_9PLEO</name>
<evidence type="ECO:0000256" key="4">
    <source>
        <dbReference type="ARBA" id="ARBA00023136"/>
    </source>
</evidence>
<proteinExistence type="inferred from homology"/>
<organism evidence="8 9">
    <name type="scientific">Massarina eburnea CBS 473.64</name>
    <dbReference type="NCBI Taxonomy" id="1395130"/>
    <lineage>
        <taxon>Eukaryota</taxon>
        <taxon>Fungi</taxon>
        <taxon>Dikarya</taxon>
        <taxon>Ascomycota</taxon>
        <taxon>Pezizomycotina</taxon>
        <taxon>Dothideomycetes</taxon>
        <taxon>Pleosporomycetidae</taxon>
        <taxon>Pleosporales</taxon>
        <taxon>Massarineae</taxon>
        <taxon>Massarinaceae</taxon>
        <taxon>Massarina</taxon>
    </lineage>
</organism>
<comment type="subcellular location">
    <subcellularLocation>
        <location evidence="1">Membrane</location>
        <topology evidence="1">Multi-pass membrane protein</topology>
    </subcellularLocation>
</comment>
<comment type="similarity">
    <text evidence="5">Belongs to the SAT4 family.</text>
</comment>
<keyword evidence="3 6" id="KW-1133">Transmembrane helix</keyword>
<dbReference type="OrthoDB" id="2988756at2759"/>
<dbReference type="InterPro" id="IPR052337">
    <property type="entry name" value="SAT4-like"/>
</dbReference>
<dbReference type="InterPro" id="IPR049326">
    <property type="entry name" value="Rhodopsin_dom_fungi"/>
</dbReference>
<gene>
    <name evidence="8" type="ORF">P280DRAFT_450838</name>
</gene>
<keyword evidence="2 6" id="KW-0812">Transmembrane</keyword>
<evidence type="ECO:0000313" key="9">
    <source>
        <dbReference type="Proteomes" id="UP000799753"/>
    </source>
</evidence>
<feature type="transmembrane region" description="Helical" evidence="6">
    <location>
        <begin position="128"/>
        <end position="155"/>
    </location>
</feature>
<reference evidence="8" key="1">
    <citation type="journal article" date="2020" name="Stud. Mycol.">
        <title>101 Dothideomycetes genomes: a test case for predicting lifestyles and emergence of pathogens.</title>
        <authorList>
            <person name="Haridas S."/>
            <person name="Albert R."/>
            <person name="Binder M."/>
            <person name="Bloem J."/>
            <person name="Labutti K."/>
            <person name="Salamov A."/>
            <person name="Andreopoulos B."/>
            <person name="Baker S."/>
            <person name="Barry K."/>
            <person name="Bills G."/>
            <person name="Bluhm B."/>
            <person name="Cannon C."/>
            <person name="Castanera R."/>
            <person name="Culley D."/>
            <person name="Daum C."/>
            <person name="Ezra D."/>
            <person name="Gonzalez J."/>
            <person name="Henrissat B."/>
            <person name="Kuo A."/>
            <person name="Liang C."/>
            <person name="Lipzen A."/>
            <person name="Lutzoni F."/>
            <person name="Magnuson J."/>
            <person name="Mondo S."/>
            <person name="Nolan M."/>
            <person name="Ohm R."/>
            <person name="Pangilinan J."/>
            <person name="Park H.-J."/>
            <person name="Ramirez L."/>
            <person name="Alfaro M."/>
            <person name="Sun H."/>
            <person name="Tritt A."/>
            <person name="Yoshinaga Y."/>
            <person name="Zwiers L.-H."/>
            <person name="Turgeon B."/>
            <person name="Goodwin S."/>
            <person name="Spatafora J."/>
            <person name="Crous P."/>
            <person name="Grigoriev I."/>
        </authorList>
    </citation>
    <scope>NUCLEOTIDE SEQUENCE</scope>
    <source>
        <strain evidence="8">CBS 473.64</strain>
    </source>
</reference>
<evidence type="ECO:0000259" key="7">
    <source>
        <dbReference type="Pfam" id="PF20684"/>
    </source>
</evidence>
<feature type="transmembrane region" description="Helical" evidence="6">
    <location>
        <begin position="95"/>
        <end position="116"/>
    </location>
</feature>
<feature type="transmembrane region" description="Helical" evidence="6">
    <location>
        <begin position="43"/>
        <end position="62"/>
    </location>
</feature>
<feature type="transmembrane region" description="Helical" evidence="6">
    <location>
        <begin position="210"/>
        <end position="230"/>
    </location>
</feature>
<dbReference type="PANTHER" id="PTHR33048:SF2">
    <property type="entry name" value="SRPK"/>
    <property type="match status" value="1"/>
</dbReference>
<evidence type="ECO:0000256" key="1">
    <source>
        <dbReference type="ARBA" id="ARBA00004141"/>
    </source>
</evidence>
<feature type="transmembrane region" description="Helical" evidence="6">
    <location>
        <begin position="175"/>
        <end position="198"/>
    </location>
</feature>
<dbReference type="Proteomes" id="UP000799753">
    <property type="component" value="Unassembled WGS sequence"/>
</dbReference>
<evidence type="ECO:0000256" key="6">
    <source>
        <dbReference type="SAM" id="Phobius"/>
    </source>
</evidence>
<sequence length="371" mass="41210">MIKNQNPFQKEAWSEYGVGMVILVTRITYRYTQLGLKWNGDDYFAVLAVIFFTVELVMLELIGQNASITGLSNETALALSPEQSINIVYGSKCLLAGWIVYTTLIWCLKACMLFFYKRLTINLQQQRLVRITGGVCVVAYVVTIIVFLTHCHPLHRLWQVYPYPGDDCALNISKYLVLAVTNVTTDLMIFYIPLPLLWHVQIPLHNKIIYGLWLCTGIFIMTATLLRVIICLGDVSQINVGTIWSIRETFVGIIAVNFPVLKPLLSKATSKLSTAAKGSSAHTGSQALPDSLRLSHVDRFGKKRTVHEITAADITAADNSSEEGIVTQVDEGRASTTGSWMTRGDSRGREVGGLEGITVTNDFDVERGVRT</sequence>
<dbReference type="EMBL" id="MU006783">
    <property type="protein sequence ID" value="KAF2641503.1"/>
    <property type="molecule type" value="Genomic_DNA"/>
</dbReference>
<dbReference type="GO" id="GO:0016020">
    <property type="term" value="C:membrane"/>
    <property type="evidence" value="ECO:0007669"/>
    <property type="project" value="UniProtKB-SubCell"/>
</dbReference>
<feature type="domain" description="Rhodopsin" evidence="7">
    <location>
        <begin position="26"/>
        <end position="267"/>
    </location>
</feature>
<evidence type="ECO:0000256" key="5">
    <source>
        <dbReference type="ARBA" id="ARBA00038359"/>
    </source>
</evidence>
<accession>A0A6A6S466</accession>
<evidence type="ECO:0000256" key="3">
    <source>
        <dbReference type="ARBA" id="ARBA00022989"/>
    </source>
</evidence>
<dbReference type="AlphaFoldDB" id="A0A6A6S466"/>
<protein>
    <recommendedName>
        <fullName evidence="7">Rhodopsin domain-containing protein</fullName>
    </recommendedName>
</protein>
<dbReference type="PANTHER" id="PTHR33048">
    <property type="entry name" value="PTH11-LIKE INTEGRAL MEMBRANE PROTEIN (AFU_ORTHOLOGUE AFUA_5G11245)"/>
    <property type="match status" value="1"/>
</dbReference>
<keyword evidence="9" id="KW-1185">Reference proteome</keyword>
<dbReference type="Pfam" id="PF20684">
    <property type="entry name" value="Fung_rhodopsin"/>
    <property type="match status" value="1"/>
</dbReference>
<feature type="transmembrane region" description="Helical" evidence="6">
    <location>
        <begin position="12"/>
        <end position="31"/>
    </location>
</feature>
<keyword evidence="4 6" id="KW-0472">Membrane</keyword>
<evidence type="ECO:0000256" key="2">
    <source>
        <dbReference type="ARBA" id="ARBA00022692"/>
    </source>
</evidence>
<evidence type="ECO:0000313" key="8">
    <source>
        <dbReference type="EMBL" id="KAF2641503.1"/>
    </source>
</evidence>